<dbReference type="AlphaFoldDB" id="A0A0G0UFV0"/>
<reference evidence="1 2" key="1">
    <citation type="journal article" date="2015" name="Nature">
        <title>rRNA introns, odd ribosomes, and small enigmatic genomes across a large radiation of phyla.</title>
        <authorList>
            <person name="Brown C.T."/>
            <person name="Hug L.A."/>
            <person name="Thomas B.C."/>
            <person name="Sharon I."/>
            <person name="Castelle C.J."/>
            <person name="Singh A."/>
            <person name="Wilkins M.J."/>
            <person name="Williams K.H."/>
            <person name="Banfield J.F."/>
        </authorList>
    </citation>
    <scope>NUCLEOTIDE SEQUENCE [LARGE SCALE GENOMIC DNA]</scope>
</reference>
<evidence type="ECO:0000313" key="1">
    <source>
        <dbReference type="EMBL" id="KKR87739.1"/>
    </source>
</evidence>
<gene>
    <name evidence="1" type="ORF">UU35_C0001G0020</name>
</gene>
<organism evidence="1 2">
    <name type="scientific">Candidatus Uhrbacteria bacterium GW2011_GWC2_41_11</name>
    <dbReference type="NCBI Taxonomy" id="1618985"/>
    <lineage>
        <taxon>Bacteria</taxon>
        <taxon>Candidatus Uhriibacteriota</taxon>
    </lineage>
</organism>
<evidence type="ECO:0000313" key="2">
    <source>
        <dbReference type="Proteomes" id="UP000034616"/>
    </source>
</evidence>
<name>A0A0G0UFV0_9BACT</name>
<dbReference type="EMBL" id="LCAH01000001">
    <property type="protein sequence ID" value="KKR87739.1"/>
    <property type="molecule type" value="Genomic_DNA"/>
</dbReference>
<protein>
    <submittedName>
        <fullName evidence="1">Uncharacterized protein</fullName>
    </submittedName>
</protein>
<accession>A0A0G0UFV0</accession>
<sequence length="138" mass="15481">MMVFSGLVMVFTIGYAQAGYWTGHSGIRTVVQDSDVLPVLPDPVQEAAINCVQRWTEKVGDESDILNEWVYQDETYRITIEEVGKNAAFCFLETLDEGDVIFHAMIILNQTTNKAGCYTAYGCDLQTHYCGIFIICHP</sequence>
<proteinExistence type="predicted"/>
<comment type="caution">
    <text evidence="1">The sequence shown here is derived from an EMBL/GenBank/DDBJ whole genome shotgun (WGS) entry which is preliminary data.</text>
</comment>
<dbReference type="Proteomes" id="UP000034616">
    <property type="component" value="Unassembled WGS sequence"/>
</dbReference>